<dbReference type="FunFam" id="3.40.50.2000:FF:000060">
    <property type="entry name" value="Glycosyltransferase"/>
    <property type="match status" value="2"/>
</dbReference>
<feature type="domain" description="Glycosyltransferase N-terminal" evidence="4">
    <location>
        <begin position="6"/>
        <end position="238"/>
    </location>
</feature>
<dbReference type="OrthoDB" id="5835829at2759"/>
<dbReference type="GO" id="GO:0009690">
    <property type="term" value="P:cytokinin metabolic process"/>
    <property type="evidence" value="ECO:0007669"/>
    <property type="project" value="UniProtKB-ARBA"/>
</dbReference>
<feature type="domain" description="Glycosyltransferase N-terminal" evidence="4">
    <location>
        <begin position="447"/>
        <end position="680"/>
    </location>
</feature>
<evidence type="ECO:0000256" key="3">
    <source>
        <dbReference type="SAM" id="MobiDB-lite"/>
    </source>
</evidence>
<evidence type="ECO:0000259" key="4">
    <source>
        <dbReference type="Pfam" id="PF26168"/>
    </source>
</evidence>
<dbReference type="GO" id="GO:0050404">
    <property type="term" value="F:zeatin O-beta-D-xylosyltransferase activity"/>
    <property type="evidence" value="ECO:0007669"/>
    <property type="project" value="UniProtKB-ARBA"/>
</dbReference>
<evidence type="ECO:0000313" key="6">
    <source>
        <dbReference type="Proteomes" id="UP000283530"/>
    </source>
</evidence>
<dbReference type="AlphaFoldDB" id="A0A3S3PEC1"/>
<feature type="region of interest" description="Disordered" evidence="3">
    <location>
        <begin position="882"/>
        <end position="904"/>
    </location>
</feature>
<dbReference type="Pfam" id="PF00201">
    <property type="entry name" value="UDPGT"/>
    <property type="match status" value="2"/>
</dbReference>
<dbReference type="EMBL" id="QPKB01000007">
    <property type="protein sequence ID" value="RWR88831.1"/>
    <property type="molecule type" value="Genomic_DNA"/>
</dbReference>
<evidence type="ECO:0000256" key="1">
    <source>
        <dbReference type="ARBA" id="ARBA00009995"/>
    </source>
</evidence>
<gene>
    <name evidence="5" type="ORF">CKAN_01787100</name>
</gene>
<evidence type="ECO:0000256" key="2">
    <source>
        <dbReference type="ARBA" id="ARBA00022679"/>
    </source>
</evidence>
<keyword evidence="6" id="KW-1185">Reference proteome</keyword>
<accession>A0A3S3PEC1</accession>
<dbReference type="Pfam" id="PF26168">
    <property type="entry name" value="Glyco_transf_N"/>
    <property type="match status" value="2"/>
</dbReference>
<dbReference type="SUPFAM" id="SSF53756">
    <property type="entry name" value="UDP-Glycosyltransferase/glycogen phosphorylase"/>
    <property type="match status" value="2"/>
</dbReference>
<dbReference type="PROSITE" id="PS00375">
    <property type="entry name" value="UDPGT"/>
    <property type="match status" value="2"/>
</dbReference>
<dbReference type="InterPro" id="IPR035595">
    <property type="entry name" value="UDP_glycos_trans_CS"/>
</dbReference>
<feature type="compositionally biased region" description="Polar residues" evidence="3">
    <location>
        <begin position="886"/>
        <end position="904"/>
    </location>
</feature>
<keyword evidence="2 5" id="KW-0808">Transferase</keyword>
<dbReference type="CDD" id="cd03784">
    <property type="entry name" value="GT1_Gtf-like"/>
    <property type="match status" value="2"/>
</dbReference>
<dbReference type="PANTHER" id="PTHR48044:SF22">
    <property type="entry name" value="GLYCOSYLTRANSFERASE"/>
    <property type="match status" value="1"/>
</dbReference>
<protein>
    <submittedName>
        <fullName evidence="5">Cis-zeatin O-glucosyltransferase 1</fullName>
    </submittedName>
</protein>
<reference evidence="5 6" key="1">
    <citation type="journal article" date="2019" name="Nat. Plants">
        <title>Stout camphor tree genome fills gaps in understanding of flowering plant genome evolution.</title>
        <authorList>
            <person name="Chaw S.M."/>
            <person name="Liu Y.C."/>
            <person name="Wu Y.W."/>
            <person name="Wang H.Y."/>
            <person name="Lin C.I."/>
            <person name="Wu C.S."/>
            <person name="Ke H.M."/>
            <person name="Chang L.Y."/>
            <person name="Hsu C.Y."/>
            <person name="Yang H.T."/>
            <person name="Sudianto E."/>
            <person name="Hsu M.H."/>
            <person name="Wu K.P."/>
            <person name="Wang L.N."/>
            <person name="Leebens-Mack J.H."/>
            <person name="Tsai I.J."/>
        </authorList>
    </citation>
    <scope>NUCLEOTIDE SEQUENCE [LARGE SCALE GENOMIC DNA]</scope>
    <source>
        <strain evidence="6">cv. Chaw 1501</strain>
        <tissue evidence="5">Young leaves</tissue>
    </source>
</reference>
<dbReference type="InterPro" id="IPR002213">
    <property type="entry name" value="UDP_glucos_trans"/>
</dbReference>
<evidence type="ECO:0000313" key="5">
    <source>
        <dbReference type="EMBL" id="RWR88831.1"/>
    </source>
</evidence>
<dbReference type="Proteomes" id="UP000283530">
    <property type="component" value="Unassembled WGS sequence"/>
</dbReference>
<dbReference type="FunFam" id="3.40.50.2000:FF:000238">
    <property type="entry name" value="Glycosyltransferase"/>
    <property type="match status" value="2"/>
</dbReference>
<proteinExistence type="inferred from homology"/>
<dbReference type="InterPro" id="IPR058980">
    <property type="entry name" value="Glyco_transf_N"/>
</dbReference>
<sequence>MEAQAPVAVVLVPFTAQGHLNQLLHFSRLLSARGLPVHFVSSATHNRQAKLRVEGWNPETISNIHFHDLPLPPFPIPPPDPLNKFPDHLLPAFEATAHLRHPFAALLRTLSSTARRIVVVHESHMNFARQEASNYPNAESYQFHCPSAIFRSFLEEVNAMGKLTGQVTNSSWLLKLLLDGYFTQRFYDFLFSRREMVMAPAAGHLFNTCRLIEGQFLDLLAHDTYLGSKIWAIGPLNPMDAARSSCCHWCLEWLDKQPPKSVIYVSFGTMSSISDEQICEIAIGLERSKQKFVWVVREADKGDIFAKGEREEDQERKIQLPKGYEERVGEVGRVVRDWAPQLEILGHPSVGGFMSHCGWNSCMESMSMGVPIAAWPMHTDQPKNAILVTEVLRIGVMVREWSRREEMVTAEVVEDAVRRLMGSEEGTEMMKRAEELGQRVREVWSEVVVVPFPAQGHLNQLLHLSHLLSTRGLPVHYVGSATHNRQAKLRAEGWDPNTTSNIHFHDISLPPFPTPPPDPNATTKFPDHLLPAFEATDHLRHPFTALLRSLSPTYRRIVVINEPLMAFCAHEASNYPNTECYQFHSSSAFCSFFFTQEFDTMGKTTGQITESLGLPVISLDGCLTPGFFQFLAARSEMMKTPTSGHIFNSCHPIEGRFLDLLSKSGPFFDSKIWAIGPLNPIDTACPSRSHWCLEWLDKQPPKSVIYISFGTMSSISDEQIHEIAIGLERSEKRFVWVVREADKGDIFAQEEKEEARKIQLPQGYEERVGEVGRVMRDWAPQLEILRHPSVGGFMSHCGWNSCMESMSMGVPIAAWPMHSDQPRNAMLVTQVLKIGVMVSEWSKREELVTAEAVENAVRRLMESDEGKEIRKRAEELGKEVRGVWSENGSSHSDFDSFISNISRE</sequence>
<dbReference type="PANTHER" id="PTHR48044">
    <property type="entry name" value="GLYCOSYLTRANSFERASE"/>
    <property type="match status" value="1"/>
</dbReference>
<comment type="similarity">
    <text evidence="1">Belongs to the UDP-glycosyltransferase family.</text>
</comment>
<comment type="caution">
    <text evidence="5">The sequence shown here is derived from an EMBL/GenBank/DDBJ whole genome shotgun (WGS) entry which is preliminary data.</text>
</comment>
<dbReference type="Gene3D" id="3.40.50.2000">
    <property type="entry name" value="Glycogen Phosphorylase B"/>
    <property type="match status" value="4"/>
</dbReference>
<name>A0A3S3PEC1_9MAGN</name>
<organism evidence="5 6">
    <name type="scientific">Cinnamomum micranthum f. kanehirae</name>
    <dbReference type="NCBI Taxonomy" id="337451"/>
    <lineage>
        <taxon>Eukaryota</taxon>
        <taxon>Viridiplantae</taxon>
        <taxon>Streptophyta</taxon>
        <taxon>Embryophyta</taxon>
        <taxon>Tracheophyta</taxon>
        <taxon>Spermatophyta</taxon>
        <taxon>Magnoliopsida</taxon>
        <taxon>Magnoliidae</taxon>
        <taxon>Laurales</taxon>
        <taxon>Lauraceae</taxon>
        <taxon>Cinnamomum</taxon>
    </lineage>
</organism>